<feature type="compositionally biased region" description="Low complexity" evidence="1">
    <location>
        <begin position="1012"/>
        <end position="1031"/>
    </location>
</feature>
<dbReference type="PANTHER" id="PTHR37947:SF2">
    <property type="entry name" value="VON WILLEBRAND FACTOR TYPE A"/>
    <property type="match status" value="1"/>
</dbReference>
<name>A0ABZ0QME0_9FIRM</name>
<evidence type="ECO:0000256" key="1">
    <source>
        <dbReference type="SAM" id="MobiDB-lite"/>
    </source>
</evidence>
<dbReference type="Gene3D" id="3.40.50.410">
    <property type="entry name" value="von Willebrand factor, type A domain"/>
    <property type="match status" value="2"/>
</dbReference>
<dbReference type="SUPFAM" id="SSF52317">
    <property type="entry name" value="Class I glutamine amidotransferase-like"/>
    <property type="match status" value="1"/>
</dbReference>
<feature type="region of interest" description="Disordered" evidence="1">
    <location>
        <begin position="1071"/>
        <end position="1143"/>
    </location>
</feature>
<dbReference type="CDD" id="cd00198">
    <property type="entry name" value="vWFA"/>
    <property type="match status" value="1"/>
</dbReference>
<dbReference type="Pfam" id="PF07090">
    <property type="entry name" value="GATase1_like"/>
    <property type="match status" value="1"/>
</dbReference>
<dbReference type="PANTHER" id="PTHR37947">
    <property type="entry name" value="BLL2462 PROTEIN"/>
    <property type="match status" value="1"/>
</dbReference>
<dbReference type="Gene3D" id="3.40.50.880">
    <property type="match status" value="1"/>
</dbReference>
<feature type="compositionally biased region" description="Pro residues" evidence="1">
    <location>
        <begin position="1134"/>
        <end position="1143"/>
    </location>
</feature>
<dbReference type="PROSITE" id="PS50234">
    <property type="entry name" value="VWFA"/>
    <property type="match status" value="1"/>
</dbReference>
<dbReference type="Proteomes" id="UP001304683">
    <property type="component" value="Chromosome"/>
</dbReference>
<protein>
    <submittedName>
        <fullName evidence="3">VWA domain-containing protein</fullName>
    </submittedName>
</protein>
<sequence length="1143" mass="115203">MAFEAPHLLMLLVVPAALLLAAWWPRRPGGLVMGRPFPGRLLRGWLARSRFFPAGVAGSRFSPPSRSGSRFPGMPWPRRPADEHAGSGGDPGAAGARATPALSPARTLRALGLACVVLALANPTLPLPAGEVAVAVVVDRSASAEPALPEAMAALNQLLARADRDVQVAIISASGRAELERAPAPLPQLPLDRWSSPRQREATDLAGALRLAAAVLPGDARRRVVLLSDGRPTHGNALAEARALAAAGIRLDAIPLVPAAGADLAVRELRAPAATRPGRPVAVEVVATADRETAARLRLYAADALAGSRQVRLQPGENRFVFQITPAAPGPLPLRAEIEPLAPGDDAEPGNNRYHGVVEVAGARPVLLLTQEPDGALARALRSQGLQVDARGPAQRPADLSGWARYGAVILDDVPAHVLGERAMNELERFVHDLGGGLAMSGGPHSFGPGGYLGTAVERALPVHMDLRSKKNLPTVAVVLVVDRSGSMGVGQKLQMAVEAAARTTRLLTPKDRLGVVLFDHQAYVTREPTPVTSPDEVRAAFPSAAGGGTSVGAGLTAAWELIRGVQADVRHVIVLTDGVSEPFDVPGITRQFREAGVTLSAVAIGRDADFSLLRTLAEEGGGGFYEAVDPSQIPSLITQDAVLATRSFLVDRPFVPIPTTSPGRGGAAALLRGLVGEGSPGSALPPLGGYVATSPKEQADVLLVSDEDDPVLAAWRYGAGRAIAWTSDAGGRWAARWIGQEDGAFPRLWANAADWLLGRQARPGRGGPAQAGDPGAPGARGVEAEVVPATGGYEIRVRVTGSPPPTGLVRLVPEPGSGGEAGGDGGGAAGGAEGTGAGTGPGTGAGAGSPAAAGGDGGGGPAGGAGAPAPLEATLLPVAPDRAEARLPVTQPGVYGVAVDLSGGTAAAGGSGIVLNTAVAVPYPAEFRNPGPDPAYLESLAAVTGGRLLELDELASGGILSGAGLPAPPGRRPLWPYLLGVAALLLPLDVAARRLGLGWRGLVRPRAWRPVPAGVTGTAGTQGAAPPEGAVFPPPAHRAPAAVGAGSSPYAAAWGAAGPSVAGPAAATGAAAPAEAGGDPRGAAAVGTPGAAGARAAGATAGGSEVTARLRAARERSRARAADRVRRHVGTTPPGPPPGPAA</sequence>
<keyword evidence="4" id="KW-1185">Reference proteome</keyword>
<dbReference type="InterPro" id="IPR029062">
    <property type="entry name" value="Class_I_gatase-like"/>
</dbReference>
<feature type="compositionally biased region" description="Low complexity" evidence="1">
    <location>
        <begin position="771"/>
        <end position="782"/>
    </location>
</feature>
<accession>A0ABZ0QME0</accession>
<feature type="compositionally biased region" description="Low complexity" evidence="1">
    <location>
        <begin position="1071"/>
        <end position="1104"/>
    </location>
</feature>
<organism evidence="3 4">
    <name type="scientific">Thermaerobacter composti</name>
    <dbReference type="NCBI Taxonomy" id="554949"/>
    <lineage>
        <taxon>Bacteria</taxon>
        <taxon>Bacillati</taxon>
        <taxon>Bacillota</taxon>
        <taxon>Clostridia</taxon>
        <taxon>Eubacteriales</taxon>
        <taxon>Clostridiales Family XVII. Incertae Sedis</taxon>
        <taxon>Thermaerobacter</taxon>
    </lineage>
</organism>
<feature type="region of interest" description="Disordered" evidence="1">
    <location>
        <begin position="1012"/>
        <end position="1046"/>
    </location>
</feature>
<dbReference type="Pfam" id="PF00092">
    <property type="entry name" value="VWA"/>
    <property type="match status" value="1"/>
</dbReference>
<feature type="compositionally biased region" description="Gly residues" evidence="1">
    <location>
        <begin position="855"/>
        <end position="867"/>
    </location>
</feature>
<evidence type="ECO:0000313" key="3">
    <source>
        <dbReference type="EMBL" id="WPD18640.1"/>
    </source>
</evidence>
<gene>
    <name evidence="3" type="ORF">Q5761_09780</name>
</gene>
<dbReference type="EMBL" id="CP132508">
    <property type="protein sequence ID" value="WPD18640.1"/>
    <property type="molecule type" value="Genomic_DNA"/>
</dbReference>
<dbReference type="Pfam" id="PF13519">
    <property type="entry name" value="VWA_2"/>
    <property type="match status" value="1"/>
</dbReference>
<feature type="domain" description="VWFA" evidence="2">
    <location>
        <begin position="477"/>
        <end position="643"/>
    </location>
</feature>
<feature type="region of interest" description="Disordered" evidence="1">
    <location>
        <begin position="797"/>
        <end position="869"/>
    </location>
</feature>
<feature type="region of interest" description="Disordered" evidence="1">
    <location>
        <begin position="761"/>
        <end position="782"/>
    </location>
</feature>
<evidence type="ECO:0000313" key="4">
    <source>
        <dbReference type="Proteomes" id="UP001304683"/>
    </source>
</evidence>
<dbReference type="InterPro" id="IPR036465">
    <property type="entry name" value="vWFA_dom_sf"/>
</dbReference>
<dbReference type="InterPro" id="IPR010768">
    <property type="entry name" value="GATase1-like"/>
</dbReference>
<feature type="compositionally biased region" description="Low complexity" evidence="1">
    <location>
        <begin position="61"/>
        <end position="73"/>
    </location>
</feature>
<feature type="compositionally biased region" description="Gly residues" evidence="1">
    <location>
        <begin position="817"/>
        <end position="848"/>
    </location>
</feature>
<dbReference type="SMART" id="SM00327">
    <property type="entry name" value="VWA"/>
    <property type="match status" value="2"/>
</dbReference>
<dbReference type="InterPro" id="IPR002035">
    <property type="entry name" value="VWF_A"/>
</dbReference>
<evidence type="ECO:0000259" key="2">
    <source>
        <dbReference type="PROSITE" id="PS50234"/>
    </source>
</evidence>
<reference evidence="3 4" key="1">
    <citation type="submission" date="2023-08" db="EMBL/GenBank/DDBJ databases">
        <title>Genome sequence of Thermaerobacter compostii strain Ins1, a spore-forming filamentous bacterium isolated from a deep geothermal reservoir.</title>
        <authorList>
            <person name="Bregnard D."/>
            <person name="Gonzalez D."/>
            <person name="Junier P."/>
        </authorList>
    </citation>
    <scope>NUCLEOTIDE SEQUENCE [LARGE SCALE GENOMIC DNA]</scope>
    <source>
        <strain evidence="3 4">Ins1</strain>
    </source>
</reference>
<feature type="region of interest" description="Disordered" evidence="1">
    <location>
        <begin position="61"/>
        <end position="100"/>
    </location>
</feature>
<feature type="compositionally biased region" description="Basic and acidic residues" evidence="1">
    <location>
        <begin position="1113"/>
        <end position="1125"/>
    </location>
</feature>
<dbReference type="SUPFAM" id="SSF53300">
    <property type="entry name" value="vWA-like"/>
    <property type="match status" value="2"/>
</dbReference>
<proteinExistence type="predicted"/>
<dbReference type="RefSeq" id="WP_318750455.1">
    <property type="nucleotide sequence ID" value="NZ_CP132508.1"/>
</dbReference>